<dbReference type="Gene3D" id="3.40.390.10">
    <property type="entry name" value="Collagenase (Catalytic Domain)"/>
    <property type="match status" value="1"/>
</dbReference>
<evidence type="ECO:0000313" key="3">
    <source>
        <dbReference type="Proteomes" id="UP001279410"/>
    </source>
</evidence>
<dbReference type="Proteomes" id="UP001279410">
    <property type="component" value="Unassembled WGS sequence"/>
</dbReference>
<dbReference type="AlphaFoldDB" id="A0AAD3RA39"/>
<feature type="region of interest" description="Disordered" evidence="1">
    <location>
        <begin position="71"/>
        <end position="105"/>
    </location>
</feature>
<sequence>MSRAISSESGLGDINDNGTPWDQVSLKLGQNVPEEEEKLTLALRVIKPPMQSKYGDKASITKRVSEKFPDLKKRGKVPHAQDLVKETSLSNNTSNTWNRPRCGVPDYPAQKEVHYRGRHRQRRYVLYGGRLDKTDLTYSCNYERLLHTMPDSASTCTSTHSDE</sequence>
<protein>
    <submittedName>
        <fullName evidence="2">Stromelysin-3-like protein</fullName>
    </submittedName>
</protein>
<reference evidence="2" key="1">
    <citation type="submission" date="2022-08" db="EMBL/GenBank/DDBJ databases">
        <title>Genome sequencing of akame (Lates japonicus).</title>
        <authorList>
            <person name="Hashiguchi Y."/>
            <person name="Takahashi H."/>
        </authorList>
    </citation>
    <scope>NUCLEOTIDE SEQUENCE</scope>
    <source>
        <strain evidence="2">Kochi</strain>
    </source>
</reference>
<gene>
    <name evidence="2" type="ORF">AKAME5_001322200</name>
</gene>
<evidence type="ECO:0000313" key="2">
    <source>
        <dbReference type="EMBL" id="GLD61413.1"/>
    </source>
</evidence>
<organism evidence="2 3">
    <name type="scientific">Lates japonicus</name>
    <name type="common">Japanese lates</name>
    <dbReference type="NCBI Taxonomy" id="270547"/>
    <lineage>
        <taxon>Eukaryota</taxon>
        <taxon>Metazoa</taxon>
        <taxon>Chordata</taxon>
        <taxon>Craniata</taxon>
        <taxon>Vertebrata</taxon>
        <taxon>Euteleostomi</taxon>
        <taxon>Actinopterygii</taxon>
        <taxon>Neopterygii</taxon>
        <taxon>Teleostei</taxon>
        <taxon>Neoteleostei</taxon>
        <taxon>Acanthomorphata</taxon>
        <taxon>Carangaria</taxon>
        <taxon>Carangaria incertae sedis</taxon>
        <taxon>Centropomidae</taxon>
        <taxon>Lates</taxon>
    </lineage>
</organism>
<accession>A0AAD3RA39</accession>
<keyword evidence="3" id="KW-1185">Reference proteome</keyword>
<dbReference type="InterPro" id="IPR024079">
    <property type="entry name" value="MetalloPept_cat_dom_sf"/>
</dbReference>
<feature type="region of interest" description="Disordered" evidence="1">
    <location>
        <begin position="1"/>
        <end position="26"/>
    </location>
</feature>
<evidence type="ECO:0000256" key="1">
    <source>
        <dbReference type="SAM" id="MobiDB-lite"/>
    </source>
</evidence>
<name>A0AAD3RA39_LATJO</name>
<comment type="caution">
    <text evidence="2">The sequence shown here is derived from an EMBL/GenBank/DDBJ whole genome shotgun (WGS) entry which is preliminary data.</text>
</comment>
<proteinExistence type="predicted"/>
<dbReference type="EMBL" id="BRZM01000045">
    <property type="protein sequence ID" value="GLD61413.1"/>
    <property type="molecule type" value="Genomic_DNA"/>
</dbReference>
<feature type="compositionally biased region" description="Low complexity" evidence="1">
    <location>
        <begin position="87"/>
        <end position="96"/>
    </location>
</feature>
<dbReference type="GO" id="GO:0008237">
    <property type="term" value="F:metallopeptidase activity"/>
    <property type="evidence" value="ECO:0007669"/>
    <property type="project" value="InterPro"/>
</dbReference>